<organism evidence="1 2">
    <name type="scientific">Pleurotus cornucopiae</name>
    <name type="common">Cornucopia mushroom</name>
    <dbReference type="NCBI Taxonomy" id="5321"/>
    <lineage>
        <taxon>Eukaryota</taxon>
        <taxon>Fungi</taxon>
        <taxon>Dikarya</taxon>
        <taxon>Basidiomycota</taxon>
        <taxon>Agaricomycotina</taxon>
        <taxon>Agaricomycetes</taxon>
        <taxon>Agaricomycetidae</taxon>
        <taxon>Agaricales</taxon>
        <taxon>Pleurotineae</taxon>
        <taxon>Pleurotaceae</taxon>
        <taxon>Pleurotus</taxon>
    </lineage>
</organism>
<sequence>MPDLGLSLVRSCKTRKMPSSLAAQLAQSASLNANLLNEKSRRKSAESYLFTGRQADQYDLETIHALAVNAFLQLTQLNPVFQRFEAPLLSEAAKSTDRTLQTKAENAKLDEAITGCLHLLGPYVLESPTGKVLEWLVRRFRIHEFNVDAILTLFLPYHESPHFTKMLTILHIPPSSPWSFLRAHKAAATNVQRASLVTEMLKNSPAARVVAGLLPNAMRDGHHYRALTAFHAATLHDFIMRSEGVDEGTVAYVLPACVDPLKSPSAGKDETLASYILLVALSQKCRLSPDAVNAIVVAMTKRAALVTPSQYLKALISVCEPQELEEGATFPRSVTKCLLKLPNASLPQDMDGALSIVGSEKFFNPLVPGLCQRVAAGDGTDDQDQRALAVLELLSTSAHTPPSTLNVLCRAVIQNITSPSASPTDDGAHIRQKKLRKVLAALHQRHPGVVLESARKLSAIRSDEDEGGKAVEELVLSLSLGLDLKEAELTEGAEAADLIVAATSFDLTVRLNAVKRLLAIVASSSGDEEGSSAAGTEKRAICEALLRRIVDDESEVVEAVYAEPGIMTPIILANLHTYLAYLSTALCADPSPSPSSKPVHKPKSRRALIRMHLAFAVHHVCVAADDAGVAERVFRGVVFPFVMYSKARQNTAEGVWEIVDADAKAAAGVGSKGSKGGRISECDWLGGCVDVWRAEKEKEKESTEGRDDNVSKMAAMNLALAGKIADNIMMSNRFTEHIETLCDHIRSANTHARVFAHFIARELLTRLSGEHQLDAATEILSAMGLGANGPMENVWYGLDAPEEAITDDAIGRAIVAKPSSQNTLRLLQLSILALLATAHRPADIALNWFEVASPATAQTGSDSRGVRYVQHVRKLYQLANLYIPVVFAVHVLSLLFTNLGEDSLAFLASVWTSDEPISSSADNDVHQGSDMADQLRIASLRHAAAFLEAHNQQQSPSQSIDFQTILPALLLAIQSSNIHIRQAAVDCIFALRSSAQRTFSTVYALDWIYGKDTQKLQFLDQDDFKKYIEALASEPEHLVHDSGYLGAFHQAHLGSSKKKKHVEYRRRILCFLLSHVSSVPSISAKITVLESIESISDKAKWQMLLSFIKVIEGSNVETLQSSFGSREAEFVKLVVASVDASAVPELNEPSGSLWPVFVALLRQSFSENAIPSARTALSESLEHGLFSGLNLQHQATTCEVLLERAIVRQLFMKLDLSVALLTQLLYKLLSPSQSVAPPPSKRPKVSEPTQDSLSAFSLFVEILGAKDLPASIDLISRLLEALNKVLQLVPSVQNDLSYVQQLLMSTIENVADKVVEAPNTVSSSIRLDVLVEVVRVARNPQTFHQALLLIANLTRLAPEAVLHNVMPVFTFMGSNVFHRDDAYSFRVVKKTIDSIVPVMVSSLTKIHNGGINLYISARDFLQVFSDASNHIPRHRRTNFFLHLIDVLSADAFLPPVCILLVAKSASRSARAQIDEGPFALPNSILRHYPSTLQVSTLVEVLKESQRLLKYCADPLNAAPALLAEASDVDLKTLASRAQALISFAGQALTSSQSIAPTSKLLVAELVYLLISIATVQDDALEDIRKAARDSLNQILAVIPALDFVSSVLVMLDSADLKIQNGALQLLTDRLDRVSEGVRQEASATCVQILNHIKSILHDNMRTSPLGLSCFSAIKIIASSSCPGEEPALVSLLPLIILAIRTRTLAEGAISALSPLIPKVGPRIIPFFRELVVEIISLSKSEGILQHSLDALRSLLFVIPTFWSPNELVQVFDLYVGLSNTSDRGSSMTGFMKSLTKRVPSKTLLASLIQFWTSKTDSQKQWPEASLVAFFDLLKRALHAADKISVTEHLKLLFKLFMGAFESVKNGSSEANVAETSIVTAFLELVIKLNDAAFRPLFRKLYDWGFTDDPGDISRRITFLHTYVALLDYFKASSFILFAFLLPPVLASLQDFAAHSATDVDYWICLIKTLTKAFMLDDGVFWRDDKLRQMAKPLVGQISICVELENAIAKACLPECLVALGDSITDDTLLKTLNIDVLMHTRSDAAKVRIFALQCSELLWRNDGGKLLGFVPETITFIAECAEDEHDLVVDAARSLKDAVESVAGKIDV</sequence>
<protein>
    <submittedName>
        <fullName evidence="1">Uncharacterized protein</fullName>
    </submittedName>
</protein>
<reference evidence="1 2" key="1">
    <citation type="journal article" date="2021" name="Appl. Environ. Microbiol.">
        <title>Genetic linkage and physical mapping for an oyster mushroom Pleurotus cornucopiae and QTL analysis for the trait cap color.</title>
        <authorList>
            <person name="Zhang Y."/>
            <person name="Gao W."/>
            <person name="Sonnenberg A."/>
            <person name="Chen Q."/>
            <person name="Zhang J."/>
            <person name="Huang C."/>
        </authorList>
    </citation>
    <scope>NUCLEOTIDE SEQUENCE [LARGE SCALE GENOMIC DNA]</scope>
    <source>
        <strain evidence="1">CCMSSC00406</strain>
    </source>
</reference>
<proteinExistence type="predicted"/>
<gene>
    <name evidence="1" type="ORF">CCMSSC00406_0005257</name>
</gene>
<comment type="caution">
    <text evidence="1">The sequence shown here is derived from an EMBL/GenBank/DDBJ whole genome shotgun (WGS) entry which is preliminary data.</text>
</comment>
<name>A0ACB7IHZ8_PLECO</name>
<evidence type="ECO:0000313" key="2">
    <source>
        <dbReference type="Proteomes" id="UP000824881"/>
    </source>
</evidence>
<keyword evidence="2" id="KW-1185">Reference proteome</keyword>
<evidence type="ECO:0000313" key="1">
    <source>
        <dbReference type="EMBL" id="KAG9217887.1"/>
    </source>
</evidence>
<dbReference type="Proteomes" id="UP000824881">
    <property type="component" value="Unassembled WGS sequence"/>
</dbReference>
<accession>A0ACB7IHZ8</accession>
<dbReference type="EMBL" id="WQMT02000011">
    <property type="protein sequence ID" value="KAG9217887.1"/>
    <property type="molecule type" value="Genomic_DNA"/>
</dbReference>